<keyword evidence="3" id="KW-0159">Chromosome partition</keyword>
<dbReference type="PANTHER" id="PTHR34298">
    <property type="entry name" value="SEGREGATION AND CONDENSATION PROTEIN B"/>
    <property type="match status" value="1"/>
</dbReference>
<dbReference type="Gene3D" id="1.10.10.10">
    <property type="entry name" value="Winged helix-like DNA-binding domain superfamily/Winged helix DNA-binding domain"/>
    <property type="match status" value="2"/>
</dbReference>
<dbReference type="Proteomes" id="UP000548632">
    <property type="component" value="Unassembled WGS sequence"/>
</dbReference>
<dbReference type="InterPro" id="IPR036390">
    <property type="entry name" value="WH_DNA-bd_sf"/>
</dbReference>
<dbReference type="InterPro" id="IPR005234">
    <property type="entry name" value="ScpB_csome_segregation"/>
</dbReference>
<accession>A0A839H8A3</accession>
<evidence type="ECO:0000313" key="6">
    <source>
        <dbReference type="Proteomes" id="UP000548632"/>
    </source>
</evidence>
<dbReference type="GO" id="GO:0051304">
    <property type="term" value="P:chromosome separation"/>
    <property type="evidence" value="ECO:0007669"/>
    <property type="project" value="InterPro"/>
</dbReference>
<gene>
    <name evidence="5" type="primary">scpB</name>
    <name evidence="5" type="ORF">HUK38_05420</name>
</gene>
<protein>
    <submittedName>
        <fullName evidence="5">SMC-Scp complex subunit ScpB</fullName>
    </submittedName>
</protein>
<organism evidence="5 6">
    <name type="scientific">Thiospirillum jenense</name>
    <dbReference type="NCBI Taxonomy" id="1653858"/>
    <lineage>
        <taxon>Bacteria</taxon>
        <taxon>Pseudomonadati</taxon>
        <taxon>Pseudomonadota</taxon>
        <taxon>Gammaproteobacteria</taxon>
        <taxon>Chromatiales</taxon>
        <taxon>Chromatiaceae</taxon>
        <taxon>Thiospirillum</taxon>
    </lineage>
</organism>
<evidence type="ECO:0000256" key="3">
    <source>
        <dbReference type="ARBA" id="ARBA00022829"/>
    </source>
</evidence>
<keyword evidence="1" id="KW-0963">Cytoplasm</keyword>
<dbReference type="PANTHER" id="PTHR34298:SF2">
    <property type="entry name" value="SEGREGATION AND CONDENSATION PROTEIN B"/>
    <property type="match status" value="1"/>
</dbReference>
<dbReference type="EMBL" id="JABVCQ010000008">
    <property type="protein sequence ID" value="MBB1125673.1"/>
    <property type="molecule type" value="Genomic_DNA"/>
</dbReference>
<proteinExistence type="predicted"/>
<dbReference type="PIRSF" id="PIRSF019345">
    <property type="entry name" value="ScpB"/>
    <property type="match status" value="1"/>
</dbReference>
<keyword evidence="2" id="KW-0132">Cell division</keyword>
<evidence type="ECO:0000313" key="5">
    <source>
        <dbReference type="EMBL" id="MBB1125673.1"/>
    </source>
</evidence>
<evidence type="ECO:0000256" key="1">
    <source>
        <dbReference type="ARBA" id="ARBA00022490"/>
    </source>
</evidence>
<dbReference type="Pfam" id="PF04079">
    <property type="entry name" value="SMC_ScpB"/>
    <property type="match status" value="1"/>
</dbReference>
<comment type="caution">
    <text evidence="5">The sequence shown here is derived from an EMBL/GenBank/DDBJ whole genome shotgun (WGS) entry which is preliminary data.</text>
</comment>
<dbReference type="GO" id="GO:0051301">
    <property type="term" value="P:cell division"/>
    <property type="evidence" value="ECO:0007669"/>
    <property type="project" value="UniProtKB-KW"/>
</dbReference>
<dbReference type="NCBIfam" id="TIGR00281">
    <property type="entry name" value="SMC-Scp complex subunit ScpB"/>
    <property type="match status" value="1"/>
</dbReference>
<reference evidence="5 6" key="1">
    <citation type="journal article" date="2020" name="Arch. Microbiol.">
        <title>The genome sequence of the giant phototrophic gammaproteobacterium Thiospirillum jenense gives insight into its physiological properties and phylogenetic relationships.</title>
        <authorList>
            <person name="Imhoff J.F."/>
            <person name="Meyer T.E."/>
            <person name="Kyndt J.A."/>
        </authorList>
    </citation>
    <scope>NUCLEOTIDE SEQUENCE [LARGE SCALE GENOMIC DNA]</scope>
    <source>
        <strain evidence="5 6">DSM 216</strain>
    </source>
</reference>
<sequence length="201" mass="22535">MSTVSKSFNHVTTPLLKQVIEAALLASGETLTIEQLQALYSDEQRPHRTDVNAALAALRTDYANRSIELIAVAGGYRIQIRQEFAPFIAQLWEEKPVRYSRALLETLALIAYRQPITRSDIEAVRGVTVTTQMIKTLMERDWIHVVGQRETPGRPSLYATTKTFLEYFGLSSLDALPPLPQLSEPLANNPPVFIDETDPNL</sequence>
<keyword evidence="6" id="KW-1185">Reference proteome</keyword>
<dbReference type="SUPFAM" id="SSF46785">
    <property type="entry name" value="Winged helix' DNA-binding domain"/>
    <property type="match status" value="2"/>
</dbReference>
<name>A0A839H8A3_9GAMM</name>
<dbReference type="AlphaFoldDB" id="A0A839H8A3"/>
<dbReference type="InterPro" id="IPR036388">
    <property type="entry name" value="WH-like_DNA-bd_sf"/>
</dbReference>
<evidence type="ECO:0000256" key="2">
    <source>
        <dbReference type="ARBA" id="ARBA00022618"/>
    </source>
</evidence>
<keyword evidence="4" id="KW-0131">Cell cycle</keyword>
<dbReference type="RefSeq" id="WP_182583233.1">
    <property type="nucleotide sequence ID" value="NZ_JABVCQ010000008.1"/>
</dbReference>
<evidence type="ECO:0000256" key="4">
    <source>
        <dbReference type="ARBA" id="ARBA00023306"/>
    </source>
</evidence>